<feature type="domain" description="PAS" evidence="16">
    <location>
        <begin position="144"/>
        <end position="214"/>
    </location>
</feature>
<evidence type="ECO:0000256" key="3">
    <source>
        <dbReference type="ARBA" id="ARBA00022543"/>
    </source>
</evidence>
<dbReference type="SUPFAM" id="SSF55785">
    <property type="entry name" value="PYP-like sensor domain (PAS domain)"/>
    <property type="match status" value="2"/>
</dbReference>
<evidence type="ECO:0000256" key="12">
    <source>
        <dbReference type="ARBA" id="ARBA00022840"/>
    </source>
</evidence>
<evidence type="ECO:0000256" key="15">
    <source>
        <dbReference type="ARBA" id="ARBA00023170"/>
    </source>
</evidence>
<dbReference type="PROSITE" id="PS50112">
    <property type="entry name" value="PAS"/>
    <property type="match status" value="1"/>
</dbReference>
<evidence type="ECO:0000256" key="11">
    <source>
        <dbReference type="ARBA" id="ARBA00022777"/>
    </source>
</evidence>
<dbReference type="PANTHER" id="PTHR41523">
    <property type="entry name" value="TWO-COMPONENT SYSTEM SENSOR PROTEIN"/>
    <property type="match status" value="1"/>
</dbReference>
<keyword evidence="19" id="KW-1185">Reference proteome</keyword>
<dbReference type="CDD" id="cd00130">
    <property type="entry name" value="PAS"/>
    <property type="match status" value="2"/>
</dbReference>
<keyword evidence="6" id="KW-0285">Flavoprotein</keyword>
<dbReference type="InterPro" id="IPR013656">
    <property type="entry name" value="PAS_4"/>
</dbReference>
<keyword evidence="7" id="KW-0288">FMN</keyword>
<keyword evidence="12" id="KW-0067">ATP-binding</keyword>
<accession>A0ABV2EDH5</accession>
<dbReference type="SMART" id="SM00911">
    <property type="entry name" value="HWE_HK"/>
    <property type="match status" value="1"/>
</dbReference>
<comment type="caution">
    <text evidence="18">The sequence shown here is derived from an EMBL/GenBank/DDBJ whole genome shotgun (WGS) entry which is preliminary data.</text>
</comment>
<evidence type="ECO:0000259" key="17">
    <source>
        <dbReference type="PROSITE" id="PS50113"/>
    </source>
</evidence>
<dbReference type="InterPro" id="IPR035965">
    <property type="entry name" value="PAS-like_dom_sf"/>
</dbReference>
<sequence length="467" mass="51742">MRTEADGEVRSALQASALSGVLTALRQAPLGIAIFDREMRYLAASSRYLTEQGLPGETPIAGRAHYELFPEVPQRWRDIHAQALRDGAELSHEADSFVRHDGRTDWVRWSVSPWRTDEGEIGGIVLYTEFVTGAVAARARLEAAEARYRAVFDQAAMAVARVAPEGAFLEVNDQFCAMTGYDRDELAQMRFQDITHPGDMERSLAYTQTLLAGEIGTYSIEKRHIAKNGEPLWHNLTVSLVRDGAGTPAYFVTIMYDIGARKRAEAEQKRYEDQLKLMINELNHRVKNTLATVQSMASQTLRGEADPAVAYEKLSSRLLGLSQAHDVLTRERWHGANLDEVIERALKPFVGAAPERVAMSGPAVRLPPEGALSLAMMFHELATNAVKYGAFSVEGGRIELDWSLDRGRLELTWREVDGPPVSPPTRVGFGSRLIERGLRGELKGEAKLTYAPEGLICTIQANLKPES</sequence>
<name>A0ABV2EDH5_9CAUL</name>
<evidence type="ECO:0000256" key="14">
    <source>
        <dbReference type="ARBA" id="ARBA00023026"/>
    </source>
</evidence>
<protein>
    <recommendedName>
        <fullName evidence="2">histidine kinase</fullName>
        <ecNumber evidence="2">2.7.13.3</ecNumber>
    </recommendedName>
</protein>
<evidence type="ECO:0000259" key="16">
    <source>
        <dbReference type="PROSITE" id="PS50112"/>
    </source>
</evidence>
<dbReference type="InterPro" id="IPR011102">
    <property type="entry name" value="Sig_transdc_His_kinase_HWE"/>
</dbReference>
<evidence type="ECO:0000256" key="9">
    <source>
        <dbReference type="ARBA" id="ARBA00022737"/>
    </source>
</evidence>
<evidence type="ECO:0000256" key="8">
    <source>
        <dbReference type="ARBA" id="ARBA00022679"/>
    </source>
</evidence>
<dbReference type="EMBL" id="JBEPLU010000001">
    <property type="protein sequence ID" value="MET3525076.1"/>
    <property type="molecule type" value="Genomic_DNA"/>
</dbReference>
<dbReference type="RefSeq" id="WP_331930245.1">
    <property type="nucleotide sequence ID" value="NZ_JBEPLU010000001.1"/>
</dbReference>
<reference evidence="18 19" key="1">
    <citation type="submission" date="2024-06" db="EMBL/GenBank/DDBJ databases">
        <title>Genomic Encyclopedia of Type Strains, Phase IV (KMG-IV): sequencing the most valuable type-strain genomes for metagenomic binning, comparative biology and taxonomic classification.</title>
        <authorList>
            <person name="Goeker M."/>
        </authorList>
    </citation>
    <scope>NUCLEOTIDE SEQUENCE [LARGE SCALE GENOMIC DNA]</scope>
    <source>
        <strain evidence="18 19">DSM 17809</strain>
    </source>
</reference>
<gene>
    <name evidence="18" type="ORF">ABID41_000171</name>
</gene>
<keyword evidence="13" id="KW-0157">Chromophore</keyword>
<keyword evidence="5" id="KW-0716">Sensory transduction</keyword>
<keyword evidence="14" id="KW-0843">Virulence</keyword>
<evidence type="ECO:0000256" key="2">
    <source>
        <dbReference type="ARBA" id="ARBA00012438"/>
    </source>
</evidence>
<dbReference type="InterPro" id="IPR000700">
    <property type="entry name" value="PAS-assoc_C"/>
</dbReference>
<keyword evidence="10" id="KW-0547">Nucleotide-binding</keyword>
<dbReference type="InterPro" id="IPR036890">
    <property type="entry name" value="HATPase_C_sf"/>
</dbReference>
<dbReference type="InterPro" id="IPR001610">
    <property type="entry name" value="PAC"/>
</dbReference>
<evidence type="ECO:0000256" key="1">
    <source>
        <dbReference type="ARBA" id="ARBA00000085"/>
    </source>
</evidence>
<evidence type="ECO:0000256" key="10">
    <source>
        <dbReference type="ARBA" id="ARBA00022741"/>
    </source>
</evidence>
<dbReference type="Gene3D" id="3.30.565.10">
    <property type="entry name" value="Histidine kinase-like ATPase, C-terminal domain"/>
    <property type="match status" value="1"/>
</dbReference>
<feature type="domain" description="PAC" evidence="17">
    <location>
        <begin position="218"/>
        <end position="270"/>
    </location>
</feature>
<evidence type="ECO:0000256" key="5">
    <source>
        <dbReference type="ARBA" id="ARBA00022606"/>
    </source>
</evidence>
<keyword evidence="4" id="KW-0597">Phosphoprotein</keyword>
<dbReference type="Proteomes" id="UP001549110">
    <property type="component" value="Unassembled WGS sequence"/>
</dbReference>
<dbReference type="PANTHER" id="PTHR41523:SF7">
    <property type="entry name" value="HISTIDINE KINASE"/>
    <property type="match status" value="1"/>
</dbReference>
<evidence type="ECO:0000256" key="13">
    <source>
        <dbReference type="ARBA" id="ARBA00022991"/>
    </source>
</evidence>
<proteinExistence type="predicted"/>
<comment type="catalytic activity">
    <reaction evidence="1">
        <text>ATP + protein L-histidine = ADP + protein N-phospho-L-histidine.</text>
        <dbReference type="EC" id="2.7.13.3"/>
    </reaction>
</comment>
<keyword evidence="8" id="KW-0808">Transferase</keyword>
<evidence type="ECO:0000256" key="4">
    <source>
        <dbReference type="ARBA" id="ARBA00022553"/>
    </source>
</evidence>
<dbReference type="PROSITE" id="PS50113">
    <property type="entry name" value="PAC"/>
    <property type="match status" value="1"/>
</dbReference>
<evidence type="ECO:0000313" key="19">
    <source>
        <dbReference type="Proteomes" id="UP001549110"/>
    </source>
</evidence>
<evidence type="ECO:0000256" key="6">
    <source>
        <dbReference type="ARBA" id="ARBA00022630"/>
    </source>
</evidence>
<keyword evidence="15" id="KW-0675">Receptor</keyword>
<dbReference type="Gene3D" id="3.30.450.20">
    <property type="entry name" value="PAS domain"/>
    <property type="match status" value="2"/>
</dbReference>
<dbReference type="InterPro" id="IPR000014">
    <property type="entry name" value="PAS"/>
</dbReference>
<evidence type="ECO:0000313" key="18">
    <source>
        <dbReference type="EMBL" id="MET3525076.1"/>
    </source>
</evidence>
<organism evidence="18 19">
    <name type="scientific">Phenylobacterium koreense</name>
    <dbReference type="NCBI Taxonomy" id="266125"/>
    <lineage>
        <taxon>Bacteria</taxon>
        <taxon>Pseudomonadati</taxon>
        <taxon>Pseudomonadota</taxon>
        <taxon>Alphaproteobacteria</taxon>
        <taxon>Caulobacterales</taxon>
        <taxon>Caulobacteraceae</taxon>
        <taxon>Phenylobacterium</taxon>
    </lineage>
</organism>
<dbReference type="NCBIfam" id="TIGR00229">
    <property type="entry name" value="sensory_box"/>
    <property type="match status" value="2"/>
</dbReference>
<keyword evidence="11" id="KW-0418">Kinase</keyword>
<keyword evidence="3" id="KW-0600">Photoreceptor protein</keyword>
<dbReference type="Pfam" id="PF08448">
    <property type="entry name" value="PAS_4"/>
    <property type="match status" value="1"/>
</dbReference>
<dbReference type="SMART" id="SM00091">
    <property type="entry name" value="PAS"/>
    <property type="match status" value="1"/>
</dbReference>
<keyword evidence="9" id="KW-0677">Repeat</keyword>
<dbReference type="Pfam" id="PF07536">
    <property type="entry name" value="HWE_HK"/>
    <property type="match status" value="1"/>
</dbReference>
<dbReference type="EC" id="2.7.13.3" evidence="2"/>
<dbReference type="SMART" id="SM00086">
    <property type="entry name" value="PAC"/>
    <property type="match status" value="2"/>
</dbReference>
<dbReference type="Pfam" id="PF13426">
    <property type="entry name" value="PAS_9"/>
    <property type="match status" value="1"/>
</dbReference>
<evidence type="ECO:0000256" key="7">
    <source>
        <dbReference type="ARBA" id="ARBA00022643"/>
    </source>
</evidence>